<evidence type="ECO:0000259" key="7">
    <source>
        <dbReference type="SMART" id="SM00839"/>
    </source>
</evidence>
<dbReference type="InterPro" id="IPR006095">
    <property type="entry name" value="Glu/Leu/Phe/Val/Trp_DH"/>
</dbReference>
<dbReference type="InterPro" id="IPR046346">
    <property type="entry name" value="Aminoacid_DH-like_N_sf"/>
</dbReference>
<dbReference type="InterPro" id="IPR014362">
    <property type="entry name" value="Glu_DH"/>
</dbReference>
<reference evidence="8 9" key="1">
    <citation type="submission" date="2023-03" db="EMBL/GenBank/DDBJ databases">
        <title>Complete genome sequence of Tepidibacter sp. SWIR-1, isolated from a deep-sea hydrothermal vent.</title>
        <authorList>
            <person name="Li X."/>
        </authorList>
    </citation>
    <scope>NUCLEOTIDE SEQUENCE [LARGE SCALE GENOMIC DNA]</scope>
    <source>
        <strain evidence="8 9">SWIR-1</strain>
    </source>
</reference>
<dbReference type="InterPro" id="IPR006096">
    <property type="entry name" value="Glu/Leu/Phe/Val/Trp_DH_C"/>
</dbReference>
<dbReference type="NCBIfam" id="NF006929">
    <property type="entry name" value="PRK09414.1"/>
    <property type="match status" value="1"/>
</dbReference>
<dbReference type="PANTHER" id="PTHR43571">
    <property type="entry name" value="NADP-SPECIFIC GLUTAMATE DEHYDROGENASE 1-RELATED"/>
    <property type="match status" value="1"/>
</dbReference>
<dbReference type="CDD" id="cd05313">
    <property type="entry name" value="NAD_bind_2_Glu_DH"/>
    <property type="match status" value="1"/>
</dbReference>
<dbReference type="SUPFAM" id="SSF51735">
    <property type="entry name" value="NAD(P)-binding Rossmann-fold domains"/>
    <property type="match status" value="1"/>
</dbReference>
<keyword evidence="4 5" id="KW-0560">Oxidoreductase</keyword>
<dbReference type="InterPro" id="IPR050724">
    <property type="entry name" value="Glu_Leu_Phe_Val_DH"/>
</dbReference>
<accession>A0ABY8EAN7</accession>
<dbReference type="Gene3D" id="3.40.50.720">
    <property type="entry name" value="NAD(P)-binding Rossmann-like Domain"/>
    <property type="match status" value="1"/>
</dbReference>
<sequence length="456" mass="49699">MSREILSAKDYISNVMENVTKRNSAEPEFLQAVEEVLNTLAPVLEKRPEYIKANILERITEPERQIVFRVPWVDDAGNIQVNRGMRVQFNGAIGPYKGGLRFHPSVYIGIIKFLGFEQIFKNSLTGLPIGGGKGGSDFDARGKSDEEIMRFCQSFMTELYRHIGPDVDVPAGDIGVGGREIGYLYGHYRRIKGVFENGVLTGKGLPYGGSLVRPEATGFGVSYFCNEMLKHVGDTFEGKTVAVSGFGNVAWGACQKVRDLGGKVVTLSGPDGYIYDKDGIVTDEKINYLVEMLKENKGARVKDYADKFGCEFIAGQKPWGQKVDIIMPCAIQNDITIEHAKQIVANGIKYVCEGANMPCTNEAVEYFLENGLIVGPAKAANAGGVAVSALEMSQNSMRLAWTAEEVDAKLHNIMINIHANAKAAAEEYGFGYNLVAGANVAGFLKVADAMVAQGNY</sequence>
<dbReference type="InterPro" id="IPR006097">
    <property type="entry name" value="Glu/Leu/Phe/Val/Trp_DH_dimer"/>
</dbReference>
<comment type="similarity">
    <text evidence="1 5 6">Belongs to the Glu/Leu/Phe/Val dehydrogenases family.</text>
</comment>
<dbReference type="Gene3D" id="3.40.50.10860">
    <property type="entry name" value="Leucine Dehydrogenase, chain A, domain 1"/>
    <property type="match status" value="1"/>
</dbReference>
<dbReference type="InterPro" id="IPR036291">
    <property type="entry name" value="NAD(P)-bd_dom_sf"/>
</dbReference>
<dbReference type="PIRSF" id="PIRSF000185">
    <property type="entry name" value="Glu_DH"/>
    <property type="match status" value="1"/>
</dbReference>
<evidence type="ECO:0000256" key="3">
    <source>
        <dbReference type="ARBA" id="ARBA00012896"/>
    </source>
</evidence>
<organism evidence="8 9">
    <name type="scientific">Tepidibacter hydrothermalis</name>
    <dbReference type="NCBI Taxonomy" id="3036126"/>
    <lineage>
        <taxon>Bacteria</taxon>
        <taxon>Bacillati</taxon>
        <taxon>Bacillota</taxon>
        <taxon>Clostridia</taxon>
        <taxon>Peptostreptococcales</taxon>
        <taxon>Peptostreptococcaceae</taxon>
        <taxon>Tepidibacter</taxon>
    </lineage>
</organism>
<dbReference type="Gene3D" id="1.10.285.10">
    <property type="entry name" value="Glutamate Dehydrogenase, chain A, domain 3"/>
    <property type="match status" value="2"/>
</dbReference>
<evidence type="ECO:0000256" key="1">
    <source>
        <dbReference type="ARBA" id="ARBA00006382"/>
    </source>
</evidence>
<dbReference type="Proteomes" id="UP001222800">
    <property type="component" value="Chromosome"/>
</dbReference>
<gene>
    <name evidence="8" type="primary">gdhA</name>
    <name evidence="8" type="ORF">P4S50_16690</name>
</gene>
<dbReference type="RefSeq" id="WP_277731970.1">
    <property type="nucleotide sequence ID" value="NZ_CP120733.1"/>
</dbReference>
<evidence type="ECO:0000313" key="9">
    <source>
        <dbReference type="Proteomes" id="UP001222800"/>
    </source>
</evidence>
<evidence type="ECO:0000313" key="8">
    <source>
        <dbReference type="EMBL" id="WFD09992.1"/>
    </source>
</evidence>
<feature type="domain" description="Glutamate/phenylalanine/leucine/valine/L-tryptophan dehydrogenase C-terminal" evidence="7">
    <location>
        <begin position="210"/>
        <end position="454"/>
    </location>
</feature>
<dbReference type="SMART" id="SM00839">
    <property type="entry name" value="ELFV_dehydrog"/>
    <property type="match status" value="1"/>
</dbReference>
<dbReference type="PRINTS" id="PR00082">
    <property type="entry name" value="GLFDHDRGNASE"/>
</dbReference>
<dbReference type="SUPFAM" id="SSF53223">
    <property type="entry name" value="Aminoacid dehydrogenase-like, N-terminal domain"/>
    <property type="match status" value="1"/>
</dbReference>
<dbReference type="Pfam" id="PF00208">
    <property type="entry name" value="ELFV_dehydrog"/>
    <property type="match status" value="1"/>
</dbReference>
<evidence type="ECO:0000256" key="2">
    <source>
        <dbReference type="ARBA" id="ARBA00011643"/>
    </source>
</evidence>
<comment type="subunit">
    <text evidence="2">Homohexamer.</text>
</comment>
<name>A0ABY8EAN7_9FIRM</name>
<protein>
    <recommendedName>
        <fullName evidence="3 5">Glutamate dehydrogenase</fullName>
    </recommendedName>
</protein>
<dbReference type="EMBL" id="CP120733">
    <property type="protein sequence ID" value="WFD09992.1"/>
    <property type="molecule type" value="Genomic_DNA"/>
</dbReference>
<dbReference type="GO" id="GO:0004354">
    <property type="term" value="F:glutamate dehydrogenase (NADP+) activity"/>
    <property type="evidence" value="ECO:0007669"/>
    <property type="project" value="UniProtKB-EC"/>
</dbReference>
<keyword evidence="9" id="KW-1185">Reference proteome</keyword>
<proteinExistence type="inferred from homology"/>
<evidence type="ECO:0000256" key="5">
    <source>
        <dbReference type="PIRNR" id="PIRNR000185"/>
    </source>
</evidence>
<evidence type="ECO:0000256" key="6">
    <source>
        <dbReference type="RuleBase" id="RU004417"/>
    </source>
</evidence>
<evidence type="ECO:0000256" key="4">
    <source>
        <dbReference type="ARBA" id="ARBA00023002"/>
    </source>
</evidence>
<dbReference type="InterPro" id="IPR033922">
    <property type="entry name" value="NAD_bind_Glu_DH"/>
</dbReference>
<dbReference type="PANTHER" id="PTHR43571:SF1">
    <property type="entry name" value="NADP-SPECIFIC GLUTAMATE DEHYDROGENASE 1-RELATED"/>
    <property type="match status" value="1"/>
</dbReference>
<dbReference type="Pfam" id="PF02812">
    <property type="entry name" value="ELFV_dehydrog_N"/>
    <property type="match status" value="1"/>
</dbReference>